<dbReference type="Pfam" id="PF07690">
    <property type="entry name" value="MFS_1"/>
    <property type="match status" value="1"/>
</dbReference>
<protein>
    <submittedName>
        <fullName evidence="3">Major Facilitator Superfamily</fullName>
    </submittedName>
</protein>
<feature type="transmembrane region" description="Helical" evidence="2">
    <location>
        <begin position="366"/>
        <end position="386"/>
    </location>
</feature>
<feature type="transmembrane region" description="Helical" evidence="2">
    <location>
        <begin position="48"/>
        <end position="66"/>
    </location>
</feature>
<keyword evidence="2" id="KW-1133">Transmembrane helix</keyword>
<feature type="transmembrane region" description="Helical" evidence="2">
    <location>
        <begin position="331"/>
        <end position="354"/>
    </location>
</feature>
<dbReference type="Gene3D" id="1.20.1250.20">
    <property type="entry name" value="MFS general substrate transporter like domains"/>
    <property type="match status" value="1"/>
</dbReference>
<dbReference type="RefSeq" id="WP_055290192.1">
    <property type="nucleotide sequence ID" value="NZ_CP173382.1"/>
</dbReference>
<feature type="transmembrane region" description="Helical" evidence="2">
    <location>
        <begin position="7"/>
        <end position="28"/>
    </location>
</feature>
<dbReference type="GeneID" id="97389657"/>
<dbReference type="OrthoDB" id="182417at2"/>
<accession>A0A173TI27</accession>
<feature type="transmembrane region" description="Helical" evidence="2">
    <location>
        <begin position="392"/>
        <end position="413"/>
    </location>
</feature>
<dbReference type="Proteomes" id="UP000095492">
    <property type="component" value="Unassembled WGS sequence"/>
</dbReference>
<dbReference type="GO" id="GO:0022857">
    <property type="term" value="F:transmembrane transporter activity"/>
    <property type="evidence" value="ECO:0007669"/>
    <property type="project" value="InterPro"/>
</dbReference>
<dbReference type="AlphaFoldDB" id="A0A173TI27"/>
<dbReference type="GO" id="GO:0005886">
    <property type="term" value="C:plasma membrane"/>
    <property type="evidence" value="ECO:0007669"/>
    <property type="project" value="UniProtKB-SubCell"/>
</dbReference>
<feature type="transmembrane region" description="Helical" evidence="2">
    <location>
        <begin position="275"/>
        <end position="293"/>
    </location>
</feature>
<evidence type="ECO:0000313" key="3">
    <source>
        <dbReference type="EMBL" id="CUN01866.1"/>
    </source>
</evidence>
<dbReference type="CDD" id="cd06174">
    <property type="entry name" value="MFS"/>
    <property type="match status" value="1"/>
</dbReference>
<organism evidence="3 4">
    <name type="scientific">Eubacterium ramulus</name>
    <dbReference type="NCBI Taxonomy" id="39490"/>
    <lineage>
        <taxon>Bacteria</taxon>
        <taxon>Bacillati</taxon>
        <taxon>Bacillota</taxon>
        <taxon>Clostridia</taxon>
        <taxon>Eubacteriales</taxon>
        <taxon>Eubacteriaceae</taxon>
        <taxon>Eubacterium</taxon>
    </lineage>
</organism>
<evidence type="ECO:0000256" key="1">
    <source>
        <dbReference type="ARBA" id="ARBA00004651"/>
    </source>
</evidence>
<feature type="transmembrane region" description="Helical" evidence="2">
    <location>
        <begin position="300"/>
        <end position="319"/>
    </location>
</feature>
<dbReference type="InterPro" id="IPR036259">
    <property type="entry name" value="MFS_trans_sf"/>
</dbReference>
<evidence type="ECO:0000313" key="4">
    <source>
        <dbReference type="Proteomes" id="UP000095492"/>
    </source>
</evidence>
<feature type="transmembrane region" description="Helical" evidence="2">
    <location>
        <begin position="143"/>
        <end position="165"/>
    </location>
</feature>
<dbReference type="InterPro" id="IPR011701">
    <property type="entry name" value="MFS"/>
</dbReference>
<feature type="transmembrane region" description="Helical" evidence="2">
    <location>
        <begin position="78"/>
        <end position="98"/>
    </location>
</feature>
<keyword evidence="2" id="KW-0472">Membrane</keyword>
<name>A0A173TI27_EUBRA</name>
<gene>
    <name evidence="3" type="ORF">ERS852448_01500</name>
</gene>
<dbReference type="STRING" id="39490.ERS852448_01500"/>
<feature type="transmembrane region" description="Helical" evidence="2">
    <location>
        <begin position="110"/>
        <end position="136"/>
    </location>
</feature>
<feature type="transmembrane region" description="Helical" evidence="2">
    <location>
        <begin position="177"/>
        <end position="196"/>
    </location>
</feature>
<comment type="subcellular location">
    <subcellularLocation>
        <location evidence="1">Cell membrane</location>
        <topology evidence="1">Multi-pass membrane protein</topology>
    </subcellularLocation>
</comment>
<proteinExistence type="predicted"/>
<keyword evidence="2" id="KW-0812">Transmembrane</keyword>
<dbReference type="EMBL" id="CYYA01000008">
    <property type="protein sequence ID" value="CUN01866.1"/>
    <property type="molecule type" value="Genomic_DNA"/>
</dbReference>
<feature type="transmembrane region" description="Helical" evidence="2">
    <location>
        <begin position="239"/>
        <end position="263"/>
    </location>
</feature>
<dbReference type="SUPFAM" id="SSF103473">
    <property type="entry name" value="MFS general substrate transporter"/>
    <property type="match status" value="1"/>
</dbReference>
<evidence type="ECO:0000256" key="2">
    <source>
        <dbReference type="SAM" id="Phobius"/>
    </source>
</evidence>
<reference evidence="3 4" key="1">
    <citation type="submission" date="2015-09" db="EMBL/GenBank/DDBJ databases">
        <authorList>
            <consortium name="Pathogen Informatics"/>
        </authorList>
    </citation>
    <scope>NUCLEOTIDE SEQUENCE [LARGE SCALE GENOMIC DNA]</scope>
    <source>
        <strain evidence="3 4">2789STDY5608891</strain>
    </source>
</reference>
<sequence length="428" mass="45676">MAKNKKFLGYGILLSVLGIVFMFLYSGLQNDQINIIQEFSAWSGDATMAPMTVGNFVCIVLTFLYGTMFIKFGVKKSLIPTMIICAVGCLGIAAANGLSCNDGAGNYTLYFVSLFITRCTCMMLQMAGFQLVASWFVRFRGQIMGIVTVGSPLFSVIGTAGMTGLIRGNFGGDYRPFYIGIAVLLVIVAIVVGFLIKDTPEEAGLYPDGADHAPKSEAGGEEVKLTIKDILTTKKGWQVIISFGALTFIINACMGSMAMRYLTLGDGVWPTATKYLAIGAILGIPMSYVFGLIDDKVGTVKAAIVLGLCELLPILGLMLQPEGGSVPLMLMWGFGVACMTGGVPTLHPCIMAFAYGRREYQSANRIIMAIQLIPSAVAAQIMVGFIGKGQAASAYIMLLIILAVGIVTLLTMLGMKDANAADRDYGKK</sequence>